<dbReference type="VEuPathDB" id="MicrosporidiaDB:EDEG_01828"/>
<protein>
    <submittedName>
        <fullName evidence="1">Uncharacterized protein</fullName>
    </submittedName>
</protein>
<dbReference type="InterPro" id="IPR015257">
    <property type="entry name" value="Maf1"/>
</dbReference>
<dbReference type="InterPro" id="IPR038564">
    <property type="entry name" value="Maf1_sf"/>
</dbReference>
<dbReference type="EMBL" id="AFBI03000028">
    <property type="protein sequence ID" value="EJW03875.1"/>
    <property type="molecule type" value="Genomic_DNA"/>
</dbReference>
<dbReference type="InParanoid" id="J9DMS7"/>
<proteinExistence type="predicted"/>
<evidence type="ECO:0000313" key="1">
    <source>
        <dbReference type="EMBL" id="EJW03875.1"/>
    </source>
</evidence>
<dbReference type="GO" id="GO:0016480">
    <property type="term" value="P:negative regulation of transcription by RNA polymerase III"/>
    <property type="evidence" value="ECO:0007669"/>
    <property type="project" value="InterPro"/>
</dbReference>
<reference evidence="1 2" key="1">
    <citation type="submission" date="2011-08" db="EMBL/GenBank/DDBJ databases">
        <authorList>
            <person name="Liu Z.J."/>
            <person name="Shi F.L."/>
            <person name="Lu J.Q."/>
            <person name="Li M."/>
            <person name="Wang Z.L."/>
        </authorList>
    </citation>
    <scope>NUCLEOTIDE SEQUENCE [LARGE SCALE GENOMIC DNA]</scope>
    <source>
        <strain evidence="1 2">USNM 41457</strain>
    </source>
</reference>
<reference evidence="2" key="2">
    <citation type="submission" date="2015-07" db="EMBL/GenBank/DDBJ databases">
        <title>Contrasting host-pathogen interactions and genome evolution in two generalist and specialist microsporidian pathogens of mosquitoes.</title>
        <authorList>
            <consortium name="The Broad Institute Genomics Platform"/>
            <consortium name="The Broad Institute Genome Sequencing Center for Infectious Disease"/>
            <person name="Cuomo C.A."/>
            <person name="Sanscrainte N.D."/>
            <person name="Goldberg J.M."/>
            <person name="Heiman D."/>
            <person name="Young S."/>
            <person name="Zeng Q."/>
            <person name="Becnel J.J."/>
            <person name="Birren B.W."/>
        </authorList>
    </citation>
    <scope>NUCLEOTIDE SEQUENCE [LARGE SCALE GENOMIC DNA]</scope>
    <source>
        <strain evidence="2">USNM 41457</strain>
    </source>
</reference>
<dbReference type="Pfam" id="PF09174">
    <property type="entry name" value="Maf1"/>
    <property type="match status" value="1"/>
</dbReference>
<dbReference type="Proteomes" id="UP000003163">
    <property type="component" value="Unassembled WGS sequence"/>
</dbReference>
<evidence type="ECO:0000313" key="2">
    <source>
        <dbReference type="Proteomes" id="UP000003163"/>
    </source>
</evidence>
<gene>
    <name evidence="1" type="ORF">EDEG_01828</name>
</gene>
<sequence length="342" mass="39839">MKYLQIKQISEAQIVLNEICEANDKFHFIIEAYSCKSTKKQNKVYPKKSILSYLVAAMDLAFPDYDFKNFLEFNNNSHDLHFQQTKEEIIDSTKNVNDNIIFTKKMKESNDKVLKIDDATIKCDDFIIGYNLKPHSDNELDNRCKFATEGNKNLRCENVLFNFGKKKNLLKTNLDSKSSSELAIEKLDNESTTIIEESSEFITPDGFINYNVENQLSYESILNHQDSYIKFTHKQDNGSNKQFSSDNVELDYNLEKYFRIVSFKDVKCAILNFLVVMKIPDSSNLTNGILRVINNAIRIHRSQIYEFTLKTGPFENTSTFFCYLFYNKVLRRIVIFSSVKNK</sequence>
<dbReference type="Gene3D" id="3.40.1000.50">
    <property type="entry name" value="Repressor of RNA polymerase III transcription Maf1"/>
    <property type="match status" value="2"/>
</dbReference>
<dbReference type="OrthoDB" id="277029at2759"/>
<dbReference type="AlphaFoldDB" id="J9DMS7"/>
<organism evidence="1 2">
    <name type="scientific">Edhazardia aedis (strain USNM 41457)</name>
    <name type="common">Microsporidian parasite</name>
    <dbReference type="NCBI Taxonomy" id="1003232"/>
    <lineage>
        <taxon>Eukaryota</taxon>
        <taxon>Fungi</taxon>
        <taxon>Fungi incertae sedis</taxon>
        <taxon>Microsporidia</taxon>
        <taxon>Edhazardia</taxon>
    </lineage>
</organism>
<keyword evidence="2" id="KW-1185">Reference proteome</keyword>
<comment type="caution">
    <text evidence="1">The sequence shown here is derived from an EMBL/GenBank/DDBJ whole genome shotgun (WGS) entry which is preliminary data.</text>
</comment>
<name>J9DMS7_EDHAE</name>
<accession>J9DMS7</accession>
<dbReference type="HOGENOM" id="CLU_811404_0_0_1"/>